<feature type="compositionally biased region" description="Polar residues" evidence="6">
    <location>
        <begin position="257"/>
        <end position="266"/>
    </location>
</feature>
<keyword evidence="5 7" id="KW-0472">Membrane</keyword>
<feature type="transmembrane region" description="Helical" evidence="7">
    <location>
        <begin position="117"/>
        <end position="136"/>
    </location>
</feature>
<evidence type="ECO:0000256" key="6">
    <source>
        <dbReference type="SAM" id="MobiDB-lite"/>
    </source>
</evidence>
<evidence type="ECO:0000313" key="8">
    <source>
        <dbReference type="EMBL" id="KAE9404411.1"/>
    </source>
</evidence>
<organism evidence="8 9">
    <name type="scientific">Gymnopus androsaceus JB14</name>
    <dbReference type="NCBI Taxonomy" id="1447944"/>
    <lineage>
        <taxon>Eukaryota</taxon>
        <taxon>Fungi</taxon>
        <taxon>Dikarya</taxon>
        <taxon>Basidiomycota</taxon>
        <taxon>Agaricomycotina</taxon>
        <taxon>Agaricomycetes</taxon>
        <taxon>Agaricomycetidae</taxon>
        <taxon>Agaricales</taxon>
        <taxon>Marasmiineae</taxon>
        <taxon>Omphalotaceae</taxon>
        <taxon>Gymnopus</taxon>
    </lineage>
</organism>
<reference evidence="8" key="1">
    <citation type="journal article" date="2019" name="Environ. Microbiol.">
        <title>Fungal ecological strategies reflected in gene transcription - a case study of two litter decomposers.</title>
        <authorList>
            <person name="Barbi F."/>
            <person name="Kohler A."/>
            <person name="Barry K."/>
            <person name="Baskaran P."/>
            <person name="Daum C."/>
            <person name="Fauchery L."/>
            <person name="Ihrmark K."/>
            <person name="Kuo A."/>
            <person name="LaButti K."/>
            <person name="Lipzen A."/>
            <person name="Morin E."/>
            <person name="Grigoriev I.V."/>
            <person name="Henrissat B."/>
            <person name="Lindahl B."/>
            <person name="Martin F."/>
        </authorList>
    </citation>
    <scope>NUCLEOTIDE SEQUENCE</scope>
    <source>
        <strain evidence="8">JB14</strain>
    </source>
</reference>
<dbReference type="PANTHER" id="PTHR23504:SF17">
    <property type="entry name" value="MAJOR FACILITATOR SUPERFAMILY (MFS) PROFILE DOMAIN-CONTAINING PROTEIN"/>
    <property type="match status" value="1"/>
</dbReference>
<evidence type="ECO:0000256" key="2">
    <source>
        <dbReference type="ARBA" id="ARBA00022448"/>
    </source>
</evidence>
<dbReference type="EMBL" id="ML769417">
    <property type="protein sequence ID" value="KAE9404411.1"/>
    <property type="molecule type" value="Genomic_DNA"/>
</dbReference>
<dbReference type="PANTHER" id="PTHR23504">
    <property type="entry name" value="MAJOR FACILITATOR SUPERFAMILY DOMAIN-CONTAINING PROTEIN 10"/>
    <property type="match status" value="1"/>
</dbReference>
<feature type="transmembrane region" description="Helical" evidence="7">
    <location>
        <begin position="87"/>
        <end position="105"/>
    </location>
</feature>
<evidence type="ECO:0000256" key="3">
    <source>
        <dbReference type="ARBA" id="ARBA00022692"/>
    </source>
</evidence>
<dbReference type="Gene3D" id="1.20.1250.20">
    <property type="entry name" value="MFS general substrate transporter like domains"/>
    <property type="match status" value="2"/>
</dbReference>
<dbReference type="Pfam" id="PF07690">
    <property type="entry name" value="MFS_1"/>
    <property type="match status" value="1"/>
</dbReference>
<feature type="transmembrane region" description="Helical" evidence="7">
    <location>
        <begin position="580"/>
        <end position="607"/>
    </location>
</feature>
<name>A0A6A4I1Z8_9AGAR</name>
<dbReference type="SUPFAM" id="SSF103473">
    <property type="entry name" value="MFS general substrate transporter"/>
    <property type="match status" value="2"/>
</dbReference>
<feature type="transmembrane region" description="Helical" evidence="7">
    <location>
        <begin position="187"/>
        <end position="209"/>
    </location>
</feature>
<feature type="compositionally biased region" description="Polar residues" evidence="6">
    <location>
        <begin position="344"/>
        <end position="353"/>
    </location>
</feature>
<keyword evidence="9" id="KW-1185">Reference proteome</keyword>
<feature type="region of interest" description="Disordered" evidence="6">
    <location>
        <begin position="394"/>
        <end position="415"/>
    </location>
</feature>
<evidence type="ECO:0000256" key="7">
    <source>
        <dbReference type="SAM" id="Phobius"/>
    </source>
</evidence>
<proteinExistence type="predicted"/>
<feature type="compositionally biased region" description="Low complexity" evidence="6">
    <location>
        <begin position="364"/>
        <end position="377"/>
    </location>
</feature>
<evidence type="ECO:0000256" key="4">
    <source>
        <dbReference type="ARBA" id="ARBA00022989"/>
    </source>
</evidence>
<dbReference type="InterPro" id="IPR011701">
    <property type="entry name" value="MFS"/>
</dbReference>
<evidence type="ECO:0000313" key="9">
    <source>
        <dbReference type="Proteomes" id="UP000799118"/>
    </source>
</evidence>
<accession>A0A6A4I1Z8</accession>
<feature type="region of interest" description="Disordered" evidence="6">
    <location>
        <begin position="301"/>
        <end position="377"/>
    </location>
</feature>
<dbReference type="OrthoDB" id="10262656at2759"/>
<dbReference type="Proteomes" id="UP000799118">
    <property type="component" value="Unassembled WGS sequence"/>
</dbReference>
<feature type="transmembrane region" description="Helical" evidence="7">
    <location>
        <begin position="20"/>
        <end position="42"/>
    </location>
</feature>
<feature type="transmembrane region" description="Helical" evidence="7">
    <location>
        <begin position="54"/>
        <end position="75"/>
    </location>
</feature>
<feature type="compositionally biased region" description="Acidic residues" evidence="6">
    <location>
        <begin position="302"/>
        <end position="325"/>
    </location>
</feature>
<feature type="transmembrane region" description="Helical" evidence="7">
    <location>
        <begin position="548"/>
        <end position="568"/>
    </location>
</feature>
<sequence>MLPSSTETPITPLPTLPMSVLSITILGEYLSSNVSLPFMLFMVKGFGFSDEADAAFWTGILVAMFFLSQFLTSLLWATLAERYGRRLVLVLALFGSAVSVGAFGLSKSITQAICIRLVQGVFAGVVGVARGSVVFITDASNEGRAYALLGFFWDFGGFLGLVIGGSFERPAERWPIFHQWRFLTDFPYLLPSVLAGLILLAGSILACFLGRDGGSRGGIIPSHPEKIEIECSTPNNDEQTLRASTDSGIPLGHRMRTMSTSTSNLEGNIRRRGSKTSLGCTSGSVNSIADLQVAAALNVDENPFEGDDGTELGADDDIDTLDIDEVEPRGRRESRKSVSYPPTHLTSVASNQGSRASQRRSSRRPSTAPAIAPSPLAGTSSEFFISQSLDNVSASGQHLPSNHANTVNLSHQSQSSDVNLIASNPERDLPPILESRRPSVMHLDELLLSETTPLLDLDSTAPAASSSPSTQIPGLVIAQFGLLALHTTTHEQVYMSYLASAYEAGGLGLTPSDFAQLNALMAIAQPFYQFYLYPNVGPPRGRLSHLTMYRLGTSLFIPAYLTVVLYRIPFGHADGSGKSALMTAIAMSTAVRYCAMTFSFTSISVLLNHMTPSESVGYANGLAQTIVSLARCLGPVLGGWLWSISIVGHPSGYPCGFIACAIVCGFAAVVTYLIRR</sequence>
<feature type="transmembrane region" description="Helical" evidence="7">
    <location>
        <begin position="656"/>
        <end position="674"/>
    </location>
</feature>
<dbReference type="InterPro" id="IPR036259">
    <property type="entry name" value="MFS_trans_sf"/>
</dbReference>
<feature type="compositionally biased region" description="Polar residues" evidence="6">
    <location>
        <begin position="233"/>
        <end position="247"/>
    </location>
</feature>
<dbReference type="AlphaFoldDB" id="A0A6A4I1Z8"/>
<gene>
    <name evidence="8" type="ORF">BT96DRAFT_1016406</name>
</gene>
<keyword evidence="2" id="KW-0813">Transport</keyword>
<feature type="transmembrane region" description="Helical" evidence="7">
    <location>
        <begin position="148"/>
        <end position="167"/>
    </location>
</feature>
<dbReference type="GO" id="GO:0016020">
    <property type="term" value="C:membrane"/>
    <property type="evidence" value="ECO:0007669"/>
    <property type="project" value="UniProtKB-SubCell"/>
</dbReference>
<keyword evidence="4 7" id="KW-1133">Transmembrane helix</keyword>
<evidence type="ECO:0000256" key="1">
    <source>
        <dbReference type="ARBA" id="ARBA00004141"/>
    </source>
</evidence>
<evidence type="ECO:0000256" key="5">
    <source>
        <dbReference type="ARBA" id="ARBA00023136"/>
    </source>
</evidence>
<feature type="region of interest" description="Disordered" evidence="6">
    <location>
        <begin position="233"/>
        <end position="278"/>
    </location>
</feature>
<comment type="subcellular location">
    <subcellularLocation>
        <location evidence="1">Membrane</location>
        <topology evidence="1">Multi-pass membrane protein</topology>
    </subcellularLocation>
</comment>
<keyword evidence="3 7" id="KW-0812">Transmembrane</keyword>
<dbReference type="GO" id="GO:0022857">
    <property type="term" value="F:transmembrane transporter activity"/>
    <property type="evidence" value="ECO:0007669"/>
    <property type="project" value="InterPro"/>
</dbReference>
<protein>
    <submittedName>
        <fullName evidence="8">Major facilitator superfamily MFS-1</fullName>
    </submittedName>
</protein>
<feature type="transmembrane region" description="Helical" evidence="7">
    <location>
        <begin position="619"/>
        <end position="644"/>
    </location>
</feature>